<sequence>MIMDNNDRLIRLRYALDIKDTDMVDIFKLGGITITKEHVRKMLIKSKDAYDDERDDLDLVEEKEENLTCTISDLDAFLNGFITFKRGKQDTKQGQVTRPTPPIKNSEGMNNILLKKVKVALSLTSEDMLDIFKIAGIHVTKGELGALFRKEGHKHYKVCGDKYARHFLKGLARRYRK</sequence>
<organism evidence="1 2">
    <name type="scientific">Vallitalea pronyensis</name>
    <dbReference type="NCBI Taxonomy" id="1348613"/>
    <lineage>
        <taxon>Bacteria</taxon>
        <taxon>Bacillati</taxon>
        <taxon>Bacillota</taxon>
        <taxon>Clostridia</taxon>
        <taxon>Lachnospirales</taxon>
        <taxon>Vallitaleaceae</taxon>
        <taxon>Vallitalea</taxon>
    </lineage>
</organism>
<evidence type="ECO:0000313" key="1">
    <source>
        <dbReference type="EMBL" id="QUI25604.1"/>
    </source>
</evidence>
<accession>A0A8J8SJJ7</accession>
<dbReference type="InterPro" id="IPR009921">
    <property type="entry name" value="YehS-like"/>
</dbReference>
<dbReference type="AlphaFoldDB" id="A0A8J8SJJ7"/>
<evidence type="ECO:0000313" key="2">
    <source>
        <dbReference type="Proteomes" id="UP000683246"/>
    </source>
</evidence>
<dbReference type="Pfam" id="PF07308">
    <property type="entry name" value="DUF1456"/>
    <property type="match status" value="2"/>
</dbReference>
<name>A0A8J8SJJ7_9FIRM</name>
<keyword evidence="2" id="KW-1185">Reference proteome</keyword>
<dbReference type="PANTHER" id="PTHR37805:SF1">
    <property type="entry name" value="CYTOPLASMIC PROTEIN"/>
    <property type="match status" value="1"/>
</dbReference>
<protein>
    <submittedName>
        <fullName evidence="1">DUF1456 family protein</fullName>
    </submittedName>
</protein>
<reference evidence="1" key="1">
    <citation type="submission" date="2020-07" db="EMBL/GenBank/DDBJ databases">
        <title>Vallitalea pronyensis genome.</title>
        <authorList>
            <person name="Postec A."/>
        </authorList>
    </citation>
    <scope>NUCLEOTIDE SEQUENCE</scope>
    <source>
        <strain evidence="1">FatNI3</strain>
    </source>
</reference>
<proteinExistence type="predicted"/>
<dbReference type="EMBL" id="CP058649">
    <property type="protein sequence ID" value="QUI25604.1"/>
    <property type="molecule type" value="Genomic_DNA"/>
</dbReference>
<dbReference type="KEGG" id="vpy:HZI73_06070"/>
<dbReference type="Proteomes" id="UP000683246">
    <property type="component" value="Chromosome"/>
</dbReference>
<gene>
    <name evidence="1" type="ORF">HZI73_06070</name>
</gene>
<dbReference type="PANTHER" id="PTHR37805">
    <property type="entry name" value="CYTOPLASMIC PROTEIN-RELATED"/>
    <property type="match status" value="1"/>
</dbReference>